<dbReference type="Pfam" id="PF03704">
    <property type="entry name" value="BTAD"/>
    <property type="match status" value="1"/>
</dbReference>
<dbReference type="InterPro" id="IPR005158">
    <property type="entry name" value="BTAD"/>
</dbReference>
<evidence type="ECO:0000313" key="8">
    <source>
        <dbReference type="EMBL" id="MBF4770289.1"/>
    </source>
</evidence>
<keyword evidence="2" id="KW-0805">Transcription regulation</keyword>
<evidence type="ECO:0000259" key="7">
    <source>
        <dbReference type="PROSITE" id="PS51755"/>
    </source>
</evidence>
<keyword evidence="9" id="KW-1185">Reference proteome</keyword>
<evidence type="ECO:0000256" key="6">
    <source>
        <dbReference type="SAM" id="MobiDB-lite"/>
    </source>
</evidence>
<dbReference type="Gene3D" id="1.25.40.10">
    <property type="entry name" value="Tetratricopeptide repeat domain"/>
    <property type="match status" value="2"/>
</dbReference>
<dbReference type="SUPFAM" id="SSF52540">
    <property type="entry name" value="P-loop containing nucleoside triphosphate hydrolases"/>
    <property type="match status" value="1"/>
</dbReference>
<sequence length="1045" mass="110775">MAGSTQVEVRLLGRFAVLKDGAEIPPTAFGGRKVRTLLKILASRQGRFVSNDVLAAALWPDRLPGDPVANLQVLVTRARRALGDSRLIVTGQGGYTLADGPGCVVDAQLFLAAEGRPDEVAQLIEALTWWRGDPLPEEAYDDWAAEFRGQLTQARQHTLERVAAGALADRDADSAVEMASRALEAEPLREAAVVLLMRAQSLAGDGAAALTTYDEYRRLLAAELGVDPSPEASELYQSLLRRLPSRESAAKPRTPRGAGHEPGQSLGDLAFVGREQELAHLRRALTSTRRQGSVVMVSGVSGSGKSRLLDVLARDVPLIRARAYLAESAEPWSLLRSLLRDVLARDIGFLVGMPRPMHAALAWLLPELEGGGATTDPESRRALLVQVALRLVDAVDAAVAVDDVQWCDPSSLEVLEALVGRGPDPGVVLAFRPDEAAERVDVASFLARRDVALRVSLGGLTESSLRDLVADEMVGAAIASHTDRTPMAVSEVLRALVADGLAKPAPDGRVVSVSSDAPGRAIELAIEGQRTAIRARVAEQLEADRHLLALLALLGRESSARLLAEAVRSAEPDVLDVLTRLQRHNLVRLGDHGWAPSHDMVTEVVADDLDPAEKVRHHASLARALASHDDPALLAHHLREAGDMERAARAYALAAQHALDAVADDEATVLAEMGLALEPPGAVRAVLHETRGEARHRSGDIAGARQDMQEALALWPPGPDHARLLSRLAMLALGADDIVRGSQLAELAVAEAGDDGPTRARALEVASILDMNLAAPQRAADRAAMALGLYERLGDTGGMARIADARAMAQFLDGRIAEGGAALRRAAELFEDAGDLVRVVTPRSTGGHALSFGGRGAEGLPLVTAARELARNLGHAEGQSFASWHRAEVLAALGRHAEAAEDAAEALAIATRIGHRGWTATGWRAVGIAAQEQGDLEAAREAFTHSLGLSDNLGLFASWASSRLALVLVASGSVAQAPPYVRRALAEGPPLGHYEARWAEAEVASALGDPRTPELARAALERMDAGGVQLGRERLVALSAVSESR</sequence>
<feature type="domain" description="OmpR/PhoB-type" evidence="7">
    <location>
        <begin position="1"/>
        <end position="99"/>
    </location>
</feature>
<evidence type="ECO:0000256" key="4">
    <source>
        <dbReference type="ARBA" id="ARBA00023163"/>
    </source>
</evidence>
<dbReference type="PANTHER" id="PTHR35807:SF1">
    <property type="entry name" value="TRANSCRIPTIONAL REGULATOR REDD"/>
    <property type="match status" value="1"/>
</dbReference>
<feature type="region of interest" description="Disordered" evidence="6">
    <location>
        <begin position="246"/>
        <end position="266"/>
    </location>
</feature>
<reference evidence="8" key="1">
    <citation type="submission" date="2020-11" db="EMBL/GenBank/DDBJ databases">
        <title>Nocardioides cynanchi sp. nov., isolated from soil of rhizosphere of Cynanchum wilfordii.</title>
        <authorList>
            <person name="Lee J.-S."/>
            <person name="Suh M.K."/>
            <person name="Kim J.-S."/>
        </authorList>
    </citation>
    <scope>NUCLEOTIDE SEQUENCE</scope>
    <source>
        <strain evidence="8">KCTC 19276</strain>
    </source>
</reference>
<comment type="similarity">
    <text evidence="1">Belongs to the AfsR/DnrI/RedD regulatory family.</text>
</comment>
<protein>
    <submittedName>
        <fullName evidence="8">AAA family ATPase</fullName>
    </submittedName>
</protein>
<evidence type="ECO:0000256" key="2">
    <source>
        <dbReference type="ARBA" id="ARBA00023015"/>
    </source>
</evidence>
<dbReference type="GO" id="GO:0006355">
    <property type="term" value="P:regulation of DNA-templated transcription"/>
    <property type="evidence" value="ECO:0007669"/>
    <property type="project" value="InterPro"/>
</dbReference>
<dbReference type="EMBL" id="JADKPO010000044">
    <property type="protein sequence ID" value="MBF4770289.1"/>
    <property type="molecule type" value="Genomic_DNA"/>
</dbReference>
<dbReference type="AlphaFoldDB" id="A0A930VMK8"/>
<keyword evidence="3 5" id="KW-0238">DNA-binding</keyword>
<dbReference type="SMART" id="SM01043">
    <property type="entry name" value="BTAD"/>
    <property type="match status" value="1"/>
</dbReference>
<evidence type="ECO:0000256" key="1">
    <source>
        <dbReference type="ARBA" id="ARBA00005820"/>
    </source>
</evidence>
<gene>
    <name evidence="8" type="ORF">ISU10_21150</name>
</gene>
<dbReference type="SMART" id="SM00028">
    <property type="entry name" value="TPR"/>
    <property type="match status" value="3"/>
</dbReference>
<dbReference type="SUPFAM" id="SSF48452">
    <property type="entry name" value="TPR-like"/>
    <property type="match status" value="2"/>
</dbReference>
<dbReference type="RefSeq" id="WP_194698435.1">
    <property type="nucleotide sequence ID" value="NZ_JADKPO010000044.1"/>
</dbReference>
<dbReference type="Gene3D" id="1.10.10.10">
    <property type="entry name" value="Winged helix-like DNA-binding domain superfamily/Winged helix DNA-binding domain"/>
    <property type="match status" value="1"/>
</dbReference>
<dbReference type="InterPro" id="IPR011990">
    <property type="entry name" value="TPR-like_helical_dom_sf"/>
</dbReference>
<dbReference type="InterPro" id="IPR051677">
    <property type="entry name" value="AfsR-DnrI-RedD_regulator"/>
</dbReference>
<dbReference type="Pfam" id="PF00486">
    <property type="entry name" value="Trans_reg_C"/>
    <property type="match status" value="1"/>
</dbReference>
<dbReference type="Pfam" id="PF13191">
    <property type="entry name" value="AAA_16"/>
    <property type="match status" value="1"/>
</dbReference>
<evidence type="ECO:0000256" key="5">
    <source>
        <dbReference type="PROSITE-ProRule" id="PRU01091"/>
    </source>
</evidence>
<dbReference type="InterPro" id="IPR027417">
    <property type="entry name" value="P-loop_NTPase"/>
</dbReference>
<dbReference type="Pfam" id="PF13424">
    <property type="entry name" value="TPR_12"/>
    <property type="match status" value="1"/>
</dbReference>
<dbReference type="PROSITE" id="PS51755">
    <property type="entry name" value="OMPR_PHOB"/>
    <property type="match status" value="1"/>
</dbReference>
<dbReference type="Proteomes" id="UP000660668">
    <property type="component" value="Unassembled WGS sequence"/>
</dbReference>
<keyword evidence="4" id="KW-0804">Transcription</keyword>
<dbReference type="InterPro" id="IPR019734">
    <property type="entry name" value="TPR_rpt"/>
</dbReference>
<dbReference type="Gene3D" id="3.40.50.300">
    <property type="entry name" value="P-loop containing nucleotide triphosphate hydrolases"/>
    <property type="match status" value="1"/>
</dbReference>
<dbReference type="GO" id="GO:0003677">
    <property type="term" value="F:DNA binding"/>
    <property type="evidence" value="ECO:0007669"/>
    <property type="project" value="UniProtKB-UniRule"/>
</dbReference>
<evidence type="ECO:0000256" key="3">
    <source>
        <dbReference type="ARBA" id="ARBA00023125"/>
    </source>
</evidence>
<dbReference type="InterPro" id="IPR041664">
    <property type="entry name" value="AAA_16"/>
</dbReference>
<dbReference type="SUPFAM" id="SSF46894">
    <property type="entry name" value="C-terminal effector domain of the bipartite response regulators"/>
    <property type="match status" value="1"/>
</dbReference>
<dbReference type="InterPro" id="IPR016032">
    <property type="entry name" value="Sig_transdc_resp-reg_C-effctor"/>
</dbReference>
<evidence type="ECO:0000313" key="9">
    <source>
        <dbReference type="Proteomes" id="UP000660668"/>
    </source>
</evidence>
<dbReference type="SMART" id="SM00862">
    <property type="entry name" value="Trans_reg_C"/>
    <property type="match status" value="1"/>
</dbReference>
<dbReference type="PANTHER" id="PTHR35807">
    <property type="entry name" value="TRANSCRIPTIONAL REGULATOR REDD-RELATED"/>
    <property type="match status" value="1"/>
</dbReference>
<proteinExistence type="inferred from homology"/>
<feature type="DNA-binding region" description="OmpR/PhoB-type" evidence="5">
    <location>
        <begin position="1"/>
        <end position="99"/>
    </location>
</feature>
<name>A0A930VMK8_9ACTN</name>
<dbReference type="GO" id="GO:0000160">
    <property type="term" value="P:phosphorelay signal transduction system"/>
    <property type="evidence" value="ECO:0007669"/>
    <property type="project" value="InterPro"/>
</dbReference>
<organism evidence="8 9">
    <name type="scientific">Nocardioides agariphilus</name>
    <dbReference type="NCBI Taxonomy" id="433664"/>
    <lineage>
        <taxon>Bacteria</taxon>
        <taxon>Bacillati</taxon>
        <taxon>Actinomycetota</taxon>
        <taxon>Actinomycetes</taxon>
        <taxon>Propionibacteriales</taxon>
        <taxon>Nocardioidaceae</taxon>
        <taxon>Nocardioides</taxon>
    </lineage>
</organism>
<comment type="caution">
    <text evidence="8">The sequence shown here is derived from an EMBL/GenBank/DDBJ whole genome shotgun (WGS) entry which is preliminary data.</text>
</comment>
<accession>A0A930VMK8</accession>
<dbReference type="InterPro" id="IPR036388">
    <property type="entry name" value="WH-like_DNA-bd_sf"/>
</dbReference>
<dbReference type="InterPro" id="IPR001867">
    <property type="entry name" value="OmpR/PhoB-type_DNA-bd"/>
</dbReference>